<evidence type="ECO:0000256" key="6">
    <source>
        <dbReference type="ARBA" id="ARBA00023136"/>
    </source>
</evidence>
<keyword evidence="3 8" id="KW-1134">Transmembrane beta strand</keyword>
<feature type="domain" description="TonB-dependent receptor-like beta-barrel" evidence="10">
    <location>
        <begin position="433"/>
        <end position="1017"/>
    </location>
</feature>
<dbReference type="NCBIfam" id="TIGR04057">
    <property type="entry name" value="SusC_RagA_signa"/>
    <property type="match status" value="1"/>
</dbReference>
<proteinExistence type="inferred from homology"/>
<dbReference type="InterPro" id="IPR039426">
    <property type="entry name" value="TonB-dep_rcpt-like"/>
</dbReference>
<keyword evidence="12" id="KW-0675">Receptor</keyword>
<dbReference type="InterPro" id="IPR012910">
    <property type="entry name" value="Plug_dom"/>
</dbReference>
<dbReference type="GeneID" id="97181669"/>
<dbReference type="SUPFAM" id="SSF56935">
    <property type="entry name" value="Porins"/>
    <property type="match status" value="1"/>
</dbReference>
<dbReference type="RefSeq" id="WP_172462340.1">
    <property type="nucleotide sequence ID" value="NZ_CP069793.1"/>
</dbReference>
<dbReference type="Gene3D" id="2.40.170.20">
    <property type="entry name" value="TonB-dependent receptor, beta-barrel domain"/>
    <property type="match status" value="1"/>
</dbReference>
<dbReference type="InterPro" id="IPR037066">
    <property type="entry name" value="Plug_dom_sf"/>
</dbReference>
<evidence type="ECO:0000313" key="13">
    <source>
        <dbReference type="Proteomes" id="UP000251241"/>
    </source>
</evidence>
<evidence type="ECO:0000313" key="12">
    <source>
        <dbReference type="EMBL" id="SPZ84954.1"/>
    </source>
</evidence>
<gene>
    <name evidence="12" type="ORF">NCTC11343_01510</name>
</gene>
<keyword evidence="6 8" id="KW-0472">Membrane</keyword>
<keyword evidence="4 8" id="KW-0812">Transmembrane</keyword>
<dbReference type="Proteomes" id="UP000251241">
    <property type="component" value="Unassembled WGS sequence"/>
</dbReference>
<evidence type="ECO:0000256" key="5">
    <source>
        <dbReference type="ARBA" id="ARBA00023077"/>
    </source>
</evidence>
<evidence type="ECO:0000256" key="7">
    <source>
        <dbReference type="ARBA" id="ARBA00023237"/>
    </source>
</evidence>
<keyword evidence="7 8" id="KW-0998">Cell outer membrane</keyword>
<dbReference type="PROSITE" id="PS52016">
    <property type="entry name" value="TONB_DEPENDENT_REC_3"/>
    <property type="match status" value="1"/>
</dbReference>
<evidence type="ECO:0000256" key="1">
    <source>
        <dbReference type="ARBA" id="ARBA00004571"/>
    </source>
</evidence>
<dbReference type="NCBIfam" id="TIGR04056">
    <property type="entry name" value="OMP_RagA_SusC"/>
    <property type="match status" value="1"/>
</dbReference>
<feature type="domain" description="TonB-dependent receptor plug" evidence="11">
    <location>
        <begin position="118"/>
        <end position="228"/>
    </location>
</feature>
<protein>
    <submittedName>
        <fullName evidence="12">Outer membrane cobalamin receptor protein</fullName>
    </submittedName>
</protein>
<dbReference type="Gene3D" id="2.60.40.1120">
    <property type="entry name" value="Carboxypeptidase-like, regulatory domain"/>
    <property type="match status" value="1"/>
</dbReference>
<evidence type="ECO:0000256" key="4">
    <source>
        <dbReference type="ARBA" id="ARBA00022692"/>
    </source>
</evidence>
<dbReference type="Gene3D" id="2.170.130.10">
    <property type="entry name" value="TonB-dependent receptor, plug domain"/>
    <property type="match status" value="1"/>
</dbReference>
<evidence type="ECO:0000256" key="9">
    <source>
        <dbReference type="RuleBase" id="RU003357"/>
    </source>
</evidence>
<accession>A0A2X2IUF5</accession>
<dbReference type="InterPro" id="IPR023996">
    <property type="entry name" value="TonB-dep_OMP_SusC/RagA"/>
</dbReference>
<evidence type="ECO:0000256" key="8">
    <source>
        <dbReference type="PROSITE-ProRule" id="PRU01360"/>
    </source>
</evidence>
<evidence type="ECO:0000259" key="10">
    <source>
        <dbReference type="Pfam" id="PF00593"/>
    </source>
</evidence>
<comment type="similarity">
    <text evidence="8 9">Belongs to the TonB-dependent receptor family.</text>
</comment>
<dbReference type="SUPFAM" id="SSF49464">
    <property type="entry name" value="Carboxypeptidase regulatory domain-like"/>
    <property type="match status" value="1"/>
</dbReference>
<sequence length="1069" mass="120001">MKIWTTLLLLILWSSLSAQTNITISGKIVDKSNGRPIRGATIMLKGNNVSTSSDLTGNFTLVPTARGQDTILIRDVQYVPVSRPILLGNAQYISVELLPRSNTLEEVKINTGYQRIDRRASTGSVATISEREIQYNTSGNLLDRIDGLISGAYTDRTGYNFNGAAQQPNLTIRGQSSLIGQTFPLIVVDNFPFEGTLENINPQDIETVTVLKDAAAASIWGVRAGNGVLVITTKKGKLNQPLFVDVSSSLMVSRKPDLFSRQTASSSDFIDMERFLFEKGFYGTQINDSKKPVITPVVKLLIQQQKQEISEKELEERLGVLRGIDVRNDFLNFVYRNAIESSSSIGLRGGVDKVSYSFSLGYNKNTYSMPTNGQDRITARFSQTYRPVSKLTLSTDLSFSRITGTMYNTSNMVGYGHIKVNNKELYPYAQLKNSDGVNDILYTDYDRTFIDQNQGLVSRNWNFVPLDELERTGSRSENQQIVAGLDLGYDLAKGLRFTLQSQLNRALTESSSLLEENSYYTRNLYNRFTAINGGKTTYGIPDGGIQDRSNAKLWGYSLRTQLDIDRQLGRGHRLQGIAGAEVREINNSNSSYRTYGVQADRNTFSPVDFANTYPLFPAIGGKGYIPNGLGTGRTANRYVSIYSTVNYSFADRYFLSASARSDASNIFGVDTRNKWSPLWSLGGGWEISGEPFYHSDAVNYLKIRSSFGYSGNVDASIPAELVLQQANYLDFYSNQPFTNILSLQNPGLRWERVQTFNAGIEWKMWNKRLDFTFDYYRKKSLDLIGFALVDPTLGTSSVTMNSAELKGQGLDLTVSTAISSRNWSWNGVLRTGYNRTTLEKYHGRILAVTNQAMYAGYFVGKDRNMLTSFRWDGLTADQGAPRGFENGEPSINYQNIIRNTDLDDLVYHGSSVPRLTASYRNRIGYRNLEFAFTVLGQFVYFFRKNSINYSSFFSNWSGHSDISIRWKKTGDELHTDVPAMYYPLNTDRETFYSLSEVLVRRGDHIRLQDIRLSYRFSNIARQRIRSLELFLMGTNMGLIWTANKEGIDPVSNGAIAPPLTLTGGFKIGF</sequence>
<dbReference type="InterPro" id="IPR000531">
    <property type="entry name" value="Beta-barrel_TonB"/>
</dbReference>
<name>A0A2X2IUF5_SPHMU</name>
<dbReference type="InterPro" id="IPR008969">
    <property type="entry name" value="CarboxyPept-like_regulatory"/>
</dbReference>
<keyword evidence="2 8" id="KW-0813">Transport</keyword>
<dbReference type="Pfam" id="PF07715">
    <property type="entry name" value="Plug"/>
    <property type="match status" value="1"/>
</dbReference>
<evidence type="ECO:0000256" key="3">
    <source>
        <dbReference type="ARBA" id="ARBA00022452"/>
    </source>
</evidence>
<dbReference type="AlphaFoldDB" id="A0A2X2IUF5"/>
<dbReference type="Pfam" id="PF13715">
    <property type="entry name" value="CarbopepD_reg_2"/>
    <property type="match status" value="1"/>
</dbReference>
<dbReference type="InterPro" id="IPR023997">
    <property type="entry name" value="TonB-dep_OMP_SusC/RagA_CS"/>
</dbReference>
<keyword evidence="5 9" id="KW-0798">TonB box</keyword>
<dbReference type="InterPro" id="IPR036942">
    <property type="entry name" value="Beta-barrel_TonB_sf"/>
</dbReference>
<dbReference type="GO" id="GO:0009279">
    <property type="term" value="C:cell outer membrane"/>
    <property type="evidence" value="ECO:0007669"/>
    <property type="project" value="UniProtKB-SubCell"/>
</dbReference>
<dbReference type="EMBL" id="UAUU01000005">
    <property type="protein sequence ID" value="SPZ84954.1"/>
    <property type="molecule type" value="Genomic_DNA"/>
</dbReference>
<evidence type="ECO:0000259" key="11">
    <source>
        <dbReference type="Pfam" id="PF07715"/>
    </source>
</evidence>
<dbReference type="Pfam" id="PF00593">
    <property type="entry name" value="TonB_dep_Rec_b-barrel"/>
    <property type="match status" value="1"/>
</dbReference>
<reference evidence="12 13" key="1">
    <citation type="submission" date="2018-06" db="EMBL/GenBank/DDBJ databases">
        <authorList>
            <consortium name="Pathogen Informatics"/>
            <person name="Doyle S."/>
        </authorList>
    </citation>
    <scope>NUCLEOTIDE SEQUENCE [LARGE SCALE GENOMIC DNA]</scope>
    <source>
        <strain evidence="12 13">NCTC11343</strain>
    </source>
</reference>
<evidence type="ECO:0000256" key="2">
    <source>
        <dbReference type="ARBA" id="ARBA00022448"/>
    </source>
</evidence>
<comment type="subcellular location">
    <subcellularLocation>
        <location evidence="1 8">Cell outer membrane</location>
        <topology evidence="1 8">Multi-pass membrane protein</topology>
    </subcellularLocation>
</comment>
<organism evidence="12 13">
    <name type="scientific">Sphingobacterium multivorum</name>
    <dbReference type="NCBI Taxonomy" id="28454"/>
    <lineage>
        <taxon>Bacteria</taxon>
        <taxon>Pseudomonadati</taxon>
        <taxon>Bacteroidota</taxon>
        <taxon>Sphingobacteriia</taxon>
        <taxon>Sphingobacteriales</taxon>
        <taxon>Sphingobacteriaceae</taxon>
        <taxon>Sphingobacterium</taxon>
    </lineage>
</organism>